<dbReference type="AlphaFoldDB" id="F4X7F2"/>
<evidence type="ECO:0000256" key="1">
    <source>
        <dbReference type="SAM" id="MobiDB-lite"/>
    </source>
</evidence>
<name>F4X7F2_ACREC</name>
<dbReference type="InParanoid" id="F4X7F2"/>
<feature type="region of interest" description="Disordered" evidence="1">
    <location>
        <begin position="1"/>
        <end position="20"/>
    </location>
</feature>
<gene>
    <name evidence="2" type="ORF">G5I_14331</name>
</gene>
<sequence length="186" mass="20671">MRDDDRVKSGFVLPRRPGTTDPHTARDIIRVSFCLARSPALSNAASASPCHTYSKYLRQIATSREGIDKGWVVHPDETTSIISIELLRWSVVLTLFNGDVESVIESETNDSGYCDMRFPSDEPPTNGQEPSGFPIAVIWISEVDFIAVILVELAIEIFSPSILLIWKPRGLSSHKSVLPLRVSTKF</sequence>
<keyword evidence="3" id="KW-1185">Reference proteome</keyword>
<dbReference type="EMBL" id="GL888840">
    <property type="protein sequence ID" value="EGI57590.1"/>
    <property type="molecule type" value="Genomic_DNA"/>
</dbReference>
<protein>
    <submittedName>
        <fullName evidence="2">Uncharacterized protein</fullName>
    </submittedName>
</protein>
<accession>F4X7F2</accession>
<reference evidence="2" key="1">
    <citation type="submission" date="2011-02" db="EMBL/GenBank/DDBJ databases">
        <title>The genome of the leaf-cutting ant Acromyrmex echinatior suggests key adaptations to social evolution and fungus farming.</title>
        <authorList>
            <person name="Nygaard S."/>
            <person name="Zhang G."/>
        </authorList>
    </citation>
    <scope>NUCLEOTIDE SEQUENCE</scope>
</reference>
<proteinExistence type="predicted"/>
<dbReference type="Proteomes" id="UP000007755">
    <property type="component" value="Unassembled WGS sequence"/>
</dbReference>
<evidence type="ECO:0000313" key="2">
    <source>
        <dbReference type="EMBL" id="EGI57590.1"/>
    </source>
</evidence>
<organism evidence="3">
    <name type="scientific">Acromyrmex echinatior</name>
    <name type="common">Panamanian leafcutter ant</name>
    <name type="synonym">Acromyrmex octospinosus echinatior</name>
    <dbReference type="NCBI Taxonomy" id="103372"/>
    <lineage>
        <taxon>Eukaryota</taxon>
        <taxon>Metazoa</taxon>
        <taxon>Ecdysozoa</taxon>
        <taxon>Arthropoda</taxon>
        <taxon>Hexapoda</taxon>
        <taxon>Insecta</taxon>
        <taxon>Pterygota</taxon>
        <taxon>Neoptera</taxon>
        <taxon>Endopterygota</taxon>
        <taxon>Hymenoptera</taxon>
        <taxon>Apocrita</taxon>
        <taxon>Aculeata</taxon>
        <taxon>Formicoidea</taxon>
        <taxon>Formicidae</taxon>
        <taxon>Myrmicinae</taxon>
        <taxon>Acromyrmex</taxon>
    </lineage>
</organism>
<evidence type="ECO:0000313" key="3">
    <source>
        <dbReference type="Proteomes" id="UP000007755"/>
    </source>
</evidence>